<evidence type="ECO:0000313" key="3">
    <source>
        <dbReference type="EMBL" id="KAK5047163.1"/>
    </source>
</evidence>
<proteinExistence type="predicted"/>
<feature type="transmembrane region" description="Helical" evidence="2">
    <location>
        <begin position="537"/>
        <end position="556"/>
    </location>
</feature>
<evidence type="ECO:0000256" key="2">
    <source>
        <dbReference type="SAM" id="Phobius"/>
    </source>
</evidence>
<feature type="transmembrane region" description="Helical" evidence="2">
    <location>
        <begin position="1108"/>
        <end position="1127"/>
    </location>
</feature>
<dbReference type="InterPro" id="IPR021840">
    <property type="entry name" value="DUF3433"/>
</dbReference>
<feature type="transmembrane region" description="Helical" evidence="2">
    <location>
        <begin position="112"/>
        <end position="130"/>
    </location>
</feature>
<evidence type="ECO:0000256" key="1">
    <source>
        <dbReference type="SAM" id="MobiDB-lite"/>
    </source>
</evidence>
<name>A0AAV9MZN0_9EURO</name>
<feature type="transmembrane region" description="Helical" evidence="2">
    <location>
        <begin position="73"/>
        <end position="92"/>
    </location>
</feature>
<dbReference type="PANTHER" id="PTHR37544:SF1">
    <property type="entry name" value="PHOSPHORIBOSYLAMINOIMIDAZOLE-SUCCINOCARBOXAMIDE SYNTHASE"/>
    <property type="match status" value="1"/>
</dbReference>
<organism evidence="3 4">
    <name type="scientific">Exophiala bonariae</name>
    <dbReference type="NCBI Taxonomy" id="1690606"/>
    <lineage>
        <taxon>Eukaryota</taxon>
        <taxon>Fungi</taxon>
        <taxon>Dikarya</taxon>
        <taxon>Ascomycota</taxon>
        <taxon>Pezizomycotina</taxon>
        <taxon>Eurotiomycetes</taxon>
        <taxon>Chaetothyriomycetidae</taxon>
        <taxon>Chaetothyriales</taxon>
        <taxon>Herpotrichiellaceae</taxon>
        <taxon>Exophiala</taxon>
    </lineage>
</organism>
<evidence type="ECO:0000313" key="4">
    <source>
        <dbReference type="Proteomes" id="UP001358417"/>
    </source>
</evidence>
<gene>
    <name evidence="3" type="ORF">LTR84_007106</name>
</gene>
<keyword evidence="2" id="KW-0812">Transmembrane</keyword>
<dbReference type="InterPro" id="IPR021858">
    <property type="entry name" value="Fun_TF"/>
</dbReference>
<comment type="caution">
    <text evidence="3">The sequence shown here is derived from an EMBL/GenBank/DDBJ whole genome shotgun (WGS) entry which is preliminary data.</text>
</comment>
<dbReference type="Pfam" id="PF11915">
    <property type="entry name" value="DUF3433"/>
    <property type="match status" value="2"/>
</dbReference>
<evidence type="ECO:0008006" key="5">
    <source>
        <dbReference type="Google" id="ProtNLM"/>
    </source>
</evidence>
<dbReference type="Pfam" id="PF11951">
    <property type="entry name" value="Fungal_trans_2"/>
    <property type="match status" value="1"/>
</dbReference>
<accession>A0AAV9MZN0</accession>
<feature type="transmembrane region" description="Helical" evidence="2">
    <location>
        <begin position="656"/>
        <end position="675"/>
    </location>
</feature>
<keyword evidence="2" id="KW-1133">Transmembrane helix</keyword>
<protein>
    <recommendedName>
        <fullName evidence="5">Transmembrane protein</fullName>
    </recommendedName>
</protein>
<feature type="transmembrane region" description="Helical" evidence="2">
    <location>
        <begin position="695"/>
        <end position="712"/>
    </location>
</feature>
<feature type="transmembrane region" description="Helical" evidence="2">
    <location>
        <begin position="176"/>
        <end position="201"/>
    </location>
</feature>
<keyword evidence="4" id="KW-1185">Reference proteome</keyword>
<dbReference type="EMBL" id="JAVRRD010000027">
    <property type="protein sequence ID" value="KAK5047163.1"/>
    <property type="molecule type" value="Genomic_DNA"/>
</dbReference>
<keyword evidence="2" id="KW-0472">Membrane</keyword>
<feature type="region of interest" description="Disordered" evidence="1">
    <location>
        <begin position="1197"/>
        <end position="1216"/>
    </location>
</feature>
<dbReference type="RefSeq" id="XP_064702730.1">
    <property type="nucleotide sequence ID" value="XM_064850661.1"/>
</dbReference>
<sequence length="1741" mass="193410">MERFRFQNPFTRRYQRPQQIYDDIPMRNDLSAYTHDPKHSVTFGSSIKDVVDEPRYNGPTNTEWNPLALSRPVLLTFALLAAAVVATLGGIYSRSQTYQGIAETNDNLHYLWTYGPTAFLILFTVGWRQVDNAIKSLQPWAEMARGPVPAERSLLLDYITPFQATTLWRSVLAGHYGVALSVIIFFLTKVLTIVSTGLLTLQPIRIDSIRTTISYDTIFDGANFASGSVVDTRPAYALYAIQAFNTSYPPGTNDMYAVQRFSSLSGNTSDLQSFTATLEGFSSSTKCESGSMNFTVGHDNQNSIAPVSSYWNTTISLPGCEIYEAFLDAYPWMYNTSDENPEPRYGYSASFQAANCSNLENEDPSKWRFLVTALHVKGTGQNDNEILESSNLVCVPEYSIGPVTVTTDSMNNIIKVVPASEDSRQLAGVSAGDLTNGVESTVKLSTQIDFDPDPENSVLDAFMRLGASEMGILEPKDLLDRDTLESLSKRTFQRLAAQIANTFLTTTVADYGNSAPLSATKSQSESRLVVRELPTRIMQGLAAAICLLTVMVTFLVPRGVVPRNVDAIAPLVAIMARSPALQRQLRMIGHLDMKDLRNVLSQYNFQTLVDERTGVRAFSIQGIPKNSVRSSTQHMERSRTLETFRWWRPWVLTRRAMSACLISPIAVIIALEITYRKSNTNQGLADVDAESLTRYAWIYVPTLVVVLIGTLYNSMDFELELSAAYYALSKEYCDAKSSMFQKQFRGIALQSVWLALRNRKFALAAASVSIILSPLLTIVVSGLFIPQAITNITPVDVESLTWFNTTGCYDCTFYSSTRAKTIPGLIIQANMSYPAWTYDELALPQISLSVDKSAEATRNITNMNGTIDLTTSALRAGVNCSLVQTDQIHDVELNITEQSLMINWTYSTCNEMVEYTEARIYSWDETPWYIGSSQALVGDPPCAAFALTYALIDENKEVKDLAIHLCSASVEMVQVDATFDLPDFAIASPPIVDESSATHFSDWYDLSPEYGNLNVTKGGDIDSVFSAMIAGKYGVPLEELANSTTIIASFTKLYRTYAAQIFNTDFRSTMEDLPRNQSQALAIPLTQQASYTNTNRVRLFQSEVSTRILQGLLVGLLICGLVVFVLIDARKVLSKPLGTIAVTATLLASSTLVDEKSGSAPPPGAEWWSDSEWKKQGIWADKLFRMGWWYEQESSIRTATNSEEEEGGPLTGANGTEEFTKMTKDFRIDTKPPQPTHLYQTASAATGVLNTYSDGFALDNTATPSSNTFDVPALDVAAQDAQISPGRSSVSFDAMVGEWGDFFSTVPYQELGLQLSPQNDSEDISERLAEAMEPTSQFAYFVNHMQLPFIVPWDESNWAHAKLEIAQMASSSPQISATLIAVENLYETLAKGGETADTLPAYFTAKAGYTLTMKNGQLSIDELFVTTFLLCCFEVVAQQETISSTLKQKDALVAALEVAQDQKPWSILVQRIIIWLHLFHAKALHLGGRGILSPKILSLLQDQQNAALCLRGSSSSTGLGFCSVTESLQQGLFQFYLELQRITILAASMNRHHRPRGAPAVESQVDRISCTIARQLENLWQGRPAILDCSTAELSRVLQCSKQELPHINLLSSLCKLCYYAEIIYYCRSQGRVDTLQKKILPAREKIRALIHEMEAEAKRETLLCQPALAWPLFLYAVESKSQEEVAWALGRFHSIRNPLWHTEFIETFVRDLTEEQLRKGERVDSRFFCVEQYGTVPPFL</sequence>
<feature type="transmembrane region" description="Helical" evidence="2">
    <location>
        <begin position="761"/>
        <end position="785"/>
    </location>
</feature>
<reference evidence="3 4" key="1">
    <citation type="submission" date="2023-08" db="EMBL/GenBank/DDBJ databases">
        <title>Black Yeasts Isolated from many extreme environments.</title>
        <authorList>
            <person name="Coleine C."/>
            <person name="Stajich J.E."/>
            <person name="Selbmann L."/>
        </authorList>
    </citation>
    <scope>NUCLEOTIDE SEQUENCE [LARGE SCALE GENOMIC DNA]</scope>
    <source>
        <strain evidence="3 4">CCFEE 5792</strain>
    </source>
</reference>
<dbReference type="GeneID" id="89975274"/>
<dbReference type="PANTHER" id="PTHR37544">
    <property type="entry name" value="SPRAY-RELATED"/>
    <property type="match status" value="1"/>
</dbReference>
<dbReference type="Proteomes" id="UP001358417">
    <property type="component" value="Unassembled WGS sequence"/>
</dbReference>